<organism evidence="2 3">
    <name type="scientific">Phytophthora fragariae</name>
    <dbReference type="NCBI Taxonomy" id="53985"/>
    <lineage>
        <taxon>Eukaryota</taxon>
        <taxon>Sar</taxon>
        <taxon>Stramenopiles</taxon>
        <taxon>Oomycota</taxon>
        <taxon>Peronosporomycetes</taxon>
        <taxon>Peronosporales</taxon>
        <taxon>Peronosporaceae</taxon>
        <taxon>Phytophthora</taxon>
    </lineage>
</organism>
<evidence type="ECO:0000313" key="3">
    <source>
        <dbReference type="Proteomes" id="UP000488956"/>
    </source>
</evidence>
<dbReference type="EMBL" id="QXFX01004048">
    <property type="protein sequence ID" value="KAE9065709.1"/>
    <property type="molecule type" value="Genomic_DNA"/>
</dbReference>
<comment type="caution">
    <text evidence="2">The sequence shown here is derived from an EMBL/GenBank/DDBJ whole genome shotgun (WGS) entry which is preliminary data.</text>
</comment>
<proteinExistence type="predicted"/>
<feature type="region of interest" description="Disordered" evidence="1">
    <location>
        <begin position="121"/>
        <end position="144"/>
    </location>
</feature>
<dbReference type="Proteomes" id="UP000488956">
    <property type="component" value="Unassembled WGS sequence"/>
</dbReference>
<sequence>MAAPITQPQALQRCVYRILATKGMTSALIKSWKTSVQGRRTLTTERSSPGLLCTYVVHVVGGEGAADVEGVRFVGRQALRAQQVRQKTAIVVVADDDMADADGAAGQAGVAVPAVRVSGVRGGRSGRGGRGGRGGRTVRGAASAASPAGGDVSIVVVADDVMVNAEGEADQASVAVPGVSVRGVRSVGLLDAWLEQQELVHVVVMTVTRLAQLLSGLLLVAAVEHQLVESPSPNL</sequence>
<reference evidence="2 3" key="1">
    <citation type="submission" date="2018-09" db="EMBL/GenBank/DDBJ databases">
        <title>Genomic investigation of the strawberry pathogen Phytophthora fragariae indicates pathogenicity is determined by transcriptional variation in three key races.</title>
        <authorList>
            <person name="Adams T.M."/>
            <person name="Armitage A.D."/>
            <person name="Sobczyk M.K."/>
            <person name="Bates H.J."/>
            <person name="Dunwell J.M."/>
            <person name="Nellist C.F."/>
            <person name="Harrison R.J."/>
        </authorList>
    </citation>
    <scope>NUCLEOTIDE SEQUENCE [LARGE SCALE GENOMIC DNA]</scope>
    <source>
        <strain evidence="2 3">ONT-3</strain>
    </source>
</reference>
<evidence type="ECO:0000256" key="1">
    <source>
        <dbReference type="SAM" id="MobiDB-lite"/>
    </source>
</evidence>
<evidence type="ECO:0000313" key="2">
    <source>
        <dbReference type="EMBL" id="KAE9065709.1"/>
    </source>
</evidence>
<gene>
    <name evidence="2" type="ORF">PF010_g28091</name>
</gene>
<name>A0A6G0JS32_9STRA</name>
<dbReference type="AlphaFoldDB" id="A0A6G0JS32"/>
<feature type="compositionally biased region" description="Gly residues" evidence="1">
    <location>
        <begin position="121"/>
        <end position="137"/>
    </location>
</feature>
<protein>
    <submittedName>
        <fullName evidence="2">Uncharacterized protein</fullName>
    </submittedName>
</protein>
<accession>A0A6G0JS32</accession>